<reference evidence="2" key="1">
    <citation type="journal article" date="2023" name="Front. Plant Sci.">
        <title>Chromosomal-level genome assembly of Melastoma candidum provides insights into trichome evolution.</title>
        <authorList>
            <person name="Zhong Y."/>
            <person name="Wu W."/>
            <person name="Sun C."/>
            <person name="Zou P."/>
            <person name="Liu Y."/>
            <person name="Dai S."/>
            <person name="Zhou R."/>
        </authorList>
    </citation>
    <scope>NUCLEOTIDE SEQUENCE [LARGE SCALE GENOMIC DNA]</scope>
</reference>
<sequence length="579" mass="63951">MWRSVARFSVSRQLVRNLCSVRNPGSDFLLGEPSHGIPLGTSHYVLFGSVDRVGSCFLRRSFSQVSMSANELDSGDIREFEENNSDQMDDKVLSISEELLDEIDGVEDVEALTDEPSAGGENSDQVSEVDPKQLEDVLSLLQSSADSSLESELSKMDLVLHEDFVVRVLETPNLVGENVIGFFKWASTNSGFTITTRVVEALVGSICAGLRKRDAYALWDLIKEIGVKNVGVLNVVVLNNLIALLSKLGKGKAALEVFDKFEEFGCVPDEMSYYHTIEALCRRSLYNLVGPVCERMLDAGCIPDAEQIGKMISWLCMGKKAEVAHSLYLVAKEKKMTLPSHSMNFLVASLSREDKTVKLAAAMLYDFPKEVRKHAIKPFSSVIRGLCRSKDIAGAKELLHKMIARGPPPGNAVFNSVISGYSKAGELGTAMELKELMEARGLKPDVYTYTVIMSGYTNGGDMDRACKVFSEAKTKHKKLNPVTYHTLIRGYCKIEEFNKALQLLSEMKESGVQPNTDEYTKLIQSLCLRAVDWETAETLLDQMKTEGLYLNGITRGLIRAVKELECDVTGSGEVKAEEA</sequence>
<organism evidence="1 2">
    <name type="scientific">Melastoma candidum</name>
    <dbReference type="NCBI Taxonomy" id="119954"/>
    <lineage>
        <taxon>Eukaryota</taxon>
        <taxon>Viridiplantae</taxon>
        <taxon>Streptophyta</taxon>
        <taxon>Embryophyta</taxon>
        <taxon>Tracheophyta</taxon>
        <taxon>Spermatophyta</taxon>
        <taxon>Magnoliopsida</taxon>
        <taxon>eudicotyledons</taxon>
        <taxon>Gunneridae</taxon>
        <taxon>Pentapetalae</taxon>
        <taxon>rosids</taxon>
        <taxon>malvids</taxon>
        <taxon>Myrtales</taxon>
        <taxon>Melastomataceae</taxon>
        <taxon>Melastomatoideae</taxon>
        <taxon>Melastomateae</taxon>
        <taxon>Melastoma</taxon>
    </lineage>
</organism>
<evidence type="ECO:0000313" key="1">
    <source>
        <dbReference type="EMBL" id="KAI4389329.1"/>
    </source>
</evidence>
<comment type="caution">
    <text evidence="1">The sequence shown here is derived from an EMBL/GenBank/DDBJ whole genome shotgun (WGS) entry which is preliminary data.</text>
</comment>
<gene>
    <name evidence="1" type="ORF">MLD38_001565</name>
</gene>
<dbReference type="EMBL" id="CM042880">
    <property type="protein sequence ID" value="KAI4389329.1"/>
    <property type="molecule type" value="Genomic_DNA"/>
</dbReference>
<evidence type="ECO:0000313" key="2">
    <source>
        <dbReference type="Proteomes" id="UP001057402"/>
    </source>
</evidence>
<name>A0ACB9SHL6_9MYRT</name>
<dbReference type="Proteomes" id="UP001057402">
    <property type="component" value="Chromosome 1"/>
</dbReference>
<keyword evidence="2" id="KW-1185">Reference proteome</keyword>
<proteinExistence type="predicted"/>
<protein>
    <submittedName>
        <fullName evidence="1">Uncharacterized protein</fullName>
    </submittedName>
</protein>
<accession>A0ACB9SHL6</accession>